<keyword evidence="2 4" id="KW-0863">Zinc-finger</keyword>
<dbReference type="GO" id="GO:0006511">
    <property type="term" value="P:ubiquitin-dependent protein catabolic process"/>
    <property type="evidence" value="ECO:0007669"/>
    <property type="project" value="TreeGrafter"/>
</dbReference>
<dbReference type="Proteomes" id="UP001165122">
    <property type="component" value="Unassembled WGS sequence"/>
</dbReference>
<dbReference type="Pfam" id="PF13639">
    <property type="entry name" value="zf-RING_2"/>
    <property type="match status" value="1"/>
</dbReference>
<dbReference type="InterPro" id="IPR051834">
    <property type="entry name" value="RING_finger_E3_ligase"/>
</dbReference>
<feature type="domain" description="RING-type" evidence="5">
    <location>
        <begin position="104"/>
        <end position="146"/>
    </location>
</feature>
<sequence length="154" mass="16465">MLLGSLVGAGLSFYRSGGRFGPTLHGASNGAILGSLVGTILEMLEPEPPSDQPNPNAMNLEGIEYSDLLRLFPGPTPQPASSSLVDNLPTEKITLSTSKGGGSCSICLEDFSVNEYAKRLPCLHLFHKECVDTWLKNFNHSCPICKTSIKGDVE</sequence>
<evidence type="ECO:0000313" key="7">
    <source>
        <dbReference type="Proteomes" id="UP001165122"/>
    </source>
</evidence>
<dbReference type="SMART" id="SM00184">
    <property type="entry name" value="RING"/>
    <property type="match status" value="1"/>
</dbReference>
<dbReference type="EMBL" id="BRXW01000002">
    <property type="protein sequence ID" value="GMH99017.1"/>
    <property type="molecule type" value="Genomic_DNA"/>
</dbReference>
<dbReference type="SUPFAM" id="SSF57850">
    <property type="entry name" value="RING/U-box"/>
    <property type="match status" value="1"/>
</dbReference>
<evidence type="ECO:0000256" key="2">
    <source>
        <dbReference type="ARBA" id="ARBA00022771"/>
    </source>
</evidence>
<dbReference type="Gene3D" id="3.30.40.10">
    <property type="entry name" value="Zinc/RING finger domain, C3HC4 (zinc finger)"/>
    <property type="match status" value="1"/>
</dbReference>
<keyword evidence="3" id="KW-0862">Zinc</keyword>
<dbReference type="PROSITE" id="PS50089">
    <property type="entry name" value="ZF_RING_2"/>
    <property type="match status" value="1"/>
</dbReference>
<evidence type="ECO:0000256" key="3">
    <source>
        <dbReference type="ARBA" id="ARBA00022833"/>
    </source>
</evidence>
<dbReference type="PANTHER" id="PTHR45931">
    <property type="entry name" value="SI:CH211-59O9.10"/>
    <property type="match status" value="1"/>
</dbReference>
<dbReference type="GO" id="GO:0061630">
    <property type="term" value="F:ubiquitin protein ligase activity"/>
    <property type="evidence" value="ECO:0007669"/>
    <property type="project" value="TreeGrafter"/>
</dbReference>
<organism evidence="6 7">
    <name type="scientific">Triparma laevis f. longispina</name>
    <dbReference type="NCBI Taxonomy" id="1714387"/>
    <lineage>
        <taxon>Eukaryota</taxon>
        <taxon>Sar</taxon>
        <taxon>Stramenopiles</taxon>
        <taxon>Ochrophyta</taxon>
        <taxon>Bolidophyceae</taxon>
        <taxon>Parmales</taxon>
        <taxon>Triparmaceae</taxon>
        <taxon>Triparma</taxon>
    </lineage>
</organism>
<dbReference type="GO" id="GO:0005634">
    <property type="term" value="C:nucleus"/>
    <property type="evidence" value="ECO:0007669"/>
    <property type="project" value="TreeGrafter"/>
</dbReference>
<dbReference type="GO" id="GO:0008270">
    <property type="term" value="F:zinc ion binding"/>
    <property type="evidence" value="ECO:0007669"/>
    <property type="project" value="UniProtKB-KW"/>
</dbReference>
<evidence type="ECO:0000256" key="1">
    <source>
        <dbReference type="ARBA" id="ARBA00022723"/>
    </source>
</evidence>
<dbReference type="InterPro" id="IPR013083">
    <property type="entry name" value="Znf_RING/FYVE/PHD"/>
</dbReference>
<name>A0A9W7F2F1_9STRA</name>
<dbReference type="InterPro" id="IPR001841">
    <property type="entry name" value="Znf_RING"/>
</dbReference>
<comment type="caution">
    <text evidence="6">The sequence shown here is derived from an EMBL/GenBank/DDBJ whole genome shotgun (WGS) entry which is preliminary data.</text>
</comment>
<keyword evidence="7" id="KW-1185">Reference proteome</keyword>
<accession>A0A9W7F2F1</accession>
<reference evidence="7" key="1">
    <citation type="journal article" date="2023" name="Commun. Biol.">
        <title>Genome analysis of Parmales, the sister group of diatoms, reveals the evolutionary specialization of diatoms from phago-mixotrophs to photoautotrophs.</title>
        <authorList>
            <person name="Ban H."/>
            <person name="Sato S."/>
            <person name="Yoshikawa S."/>
            <person name="Yamada K."/>
            <person name="Nakamura Y."/>
            <person name="Ichinomiya M."/>
            <person name="Sato N."/>
            <person name="Blanc-Mathieu R."/>
            <person name="Endo H."/>
            <person name="Kuwata A."/>
            <person name="Ogata H."/>
        </authorList>
    </citation>
    <scope>NUCLEOTIDE SEQUENCE [LARGE SCALE GENOMIC DNA]</scope>
    <source>
        <strain evidence="7">NIES 3700</strain>
    </source>
</reference>
<evidence type="ECO:0000259" key="5">
    <source>
        <dbReference type="PROSITE" id="PS50089"/>
    </source>
</evidence>
<proteinExistence type="predicted"/>
<dbReference type="OrthoDB" id="206942at2759"/>
<gene>
    <name evidence="6" type="ORF">TrLO_g6920</name>
</gene>
<dbReference type="PANTHER" id="PTHR45931:SF3">
    <property type="entry name" value="RING ZINC FINGER-CONTAINING PROTEIN"/>
    <property type="match status" value="1"/>
</dbReference>
<dbReference type="AlphaFoldDB" id="A0A9W7F2F1"/>
<evidence type="ECO:0000256" key="4">
    <source>
        <dbReference type="PROSITE-ProRule" id="PRU00175"/>
    </source>
</evidence>
<evidence type="ECO:0000313" key="6">
    <source>
        <dbReference type="EMBL" id="GMH99017.1"/>
    </source>
</evidence>
<keyword evidence="1" id="KW-0479">Metal-binding</keyword>
<protein>
    <recommendedName>
        <fullName evidence="5">RING-type domain-containing protein</fullName>
    </recommendedName>
</protein>